<keyword evidence="6" id="KW-1185">Reference proteome</keyword>
<feature type="domain" description="PRONE" evidence="4">
    <location>
        <begin position="23"/>
        <end position="91"/>
    </location>
</feature>
<evidence type="ECO:0000313" key="6">
    <source>
        <dbReference type="Proteomes" id="UP001497516"/>
    </source>
</evidence>
<protein>
    <recommendedName>
        <fullName evidence="4">PRONE domain-containing protein</fullName>
    </recommendedName>
</protein>
<dbReference type="Gene3D" id="1.20.58.2010">
    <property type="entry name" value="PRONE domain, subdomain 1"/>
    <property type="match status" value="1"/>
</dbReference>
<evidence type="ECO:0000259" key="4">
    <source>
        <dbReference type="PROSITE" id="PS51334"/>
    </source>
</evidence>
<evidence type="ECO:0000256" key="2">
    <source>
        <dbReference type="PROSITE-ProRule" id="PRU00663"/>
    </source>
</evidence>
<sequence>MLSSGGAIGGDEENGSWVEDSKSRKLNSRNSDADLMKERFAKLLPGEDMSSSGRGVCTAMAISNAITNSNISGKALSFSHGVCKSQLNVDI</sequence>
<dbReference type="PROSITE" id="PS51334">
    <property type="entry name" value="PRONE"/>
    <property type="match status" value="1"/>
</dbReference>
<organism evidence="5 6">
    <name type="scientific">Linum trigynum</name>
    <dbReference type="NCBI Taxonomy" id="586398"/>
    <lineage>
        <taxon>Eukaryota</taxon>
        <taxon>Viridiplantae</taxon>
        <taxon>Streptophyta</taxon>
        <taxon>Embryophyta</taxon>
        <taxon>Tracheophyta</taxon>
        <taxon>Spermatophyta</taxon>
        <taxon>Magnoliopsida</taxon>
        <taxon>eudicotyledons</taxon>
        <taxon>Gunneridae</taxon>
        <taxon>Pentapetalae</taxon>
        <taxon>rosids</taxon>
        <taxon>fabids</taxon>
        <taxon>Malpighiales</taxon>
        <taxon>Linaceae</taxon>
        <taxon>Linum</taxon>
    </lineage>
</organism>
<dbReference type="PANTHER" id="PTHR33101:SF14">
    <property type="entry name" value="ROP GUANINE NUCLEOTIDE EXCHANGE FACTOR 7"/>
    <property type="match status" value="1"/>
</dbReference>
<evidence type="ECO:0000256" key="3">
    <source>
        <dbReference type="SAM" id="MobiDB-lite"/>
    </source>
</evidence>
<proteinExistence type="predicted"/>
<feature type="region of interest" description="Disordered" evidence="3">
    <location>
        <begin position="1"/>
        <end position="31"/>
    </location>
</feature>
<dbReference type="Proteomes" id="UP001497516">
    <property type="component" value="Chromosome 3"/>
</dbReference>
<dbReference type="PANTHER" id="PTHR33101">
    <property type="entry name" value="ROP GUANINE NUCLEOTIDE EXCHANGE FACTOR 1"/>
    <property type="match status" value="1"/>
</dbReference>
<evidence type="ECO:0000256" key="1">
    <source>
        <dbReference type="ARBA" id="ARBA00022658"/>
    </source>
</evidence>
<dbReference type="InterPro" id="IPR005512">
    <property type="entry name" value="PRONE_dom"/>
</dbReference>
<gene>
    <name evidence="5" type="ORF">LTRI10_LOCUS20203</name>
</gene>
<dbReference type="AlphaFoldDB" id="A0AAV2DYC9"/>
<dbReference type="InterPro" id="IPR038937">
    <property type="entry name" value="RopGEF"/>
</dbReference>
<dbReference type="EMBL" id="OZ034816">
    <property type="protein sequence ID" value="CAL1378634.1"/>
    <property type="molecule type" value="Genomic_DNA"/>
</dbReference>
<dbReference type="Pfam" id="PF03759">
    <property type="entry name" value="PRONE"/>
    <property type="match status" value="1"/>
</dbReference>
<keyword evidence="1 2" id="KW-0344">Guanine-nucleotide releasing factor</keyword>
<reference evidence="5 6" key="1">
    <citation type="submission" date="2024-04" db="EMBL/GenBank/DDBJ databases">
        <authorList>
            <person name="Fracassetti M."/>
        </authorList>
    </citation>
    <scope>NUCLEOTIDE SEQUENCE [LARGE SCALE GENOMIC DNA]</scope>
</reference>
<accession>A0AAV2DYC9</accession>
<evidence type="ECO:0000313" key="5">
    <source>
        <dbReference type="EMBL" id="CAL1378634.1"/>
    </source>
</evidence>
<dbReference type="GO" id="GO:0005085">
    <property type="term" value="F:guanyl-nucleotide exchange factor activity"/>
    <property type="evidence" value="ECO:0007669"/>
    <property type="project" value="UniProtKB-UniRule"/>
</dbReference>
<name>A0AAV2DYC9_9ROSI</name>